<organism evidence="8 9">
    <name type="scientific">Sphingobium naphthae</name>
    <dbReference type="NCBI Taxonomy" id="1886786"/>
    <lineage>
        <taxon>Bacteria</taxon>
        <taxon>Pseudomonadati</taxon>
        <taxon>Pseudomonadota</taxon>
        <taxon>Alphaproteobacteria</taxon>
        <taxon>Sphingomonadales</taxon>
        <taxon>Sphingomonadaceae</taxon>
        <taxon>Sphingobium</taxon>
    </lineage>
</organism>
<keyword evidence="6" id="KW-0456">Lyase</keyword>
<dbReference type="PANTHER" id="PTHR11002">
    <property type="entry name" value="CARBONIC ANHYDRASE"/>
    <property type="match status" value="1"/>
</dbReference>
<comment type="similarity">
    <text evidence="2">Belongs to the beta-class carbonic anhydrase family.</text>
</comment>
<gene>
    <name evidence="8" type="ORF">O0R41_15155</name>
</gene>
<accession>A0ABU3ZZJ4</accession>
<dbReference type="InterPro" id="IPR001765">
    <property type="entry name" value="Carbonic_anhydrase"/>
</dbReference>
<evidence type="ECO:0000313" key="9">
    <source>
        <dbReference type="Proteomes" id="UP001185984"/>
    </source>
</evidence>
<keyword evidence="4" id="KW-0479">Metal-binding</keyword>
<dbReference type="InterPro" id="IPR036874">
    <property type="entry name" value="Carbonic_anhydrase_sf"/>
</dbReference>
<dbReference type="PANTHER" id="PTHR11002:SF76">
    <property type="entry name" value="CARBONIC ANHYDRASE"/>
    <property type="match status" value="1"/>
</dbReference>
<dbReference type="SMART" id="SM00947">
    <property type="entry name" value="Pro_CA"/>
    <property type="match status" value="1"/>
</dbReference>
<proteinExistence type="inferred from homology"/>
<protein>
    <recommendedName>
        <fullName evidence="3">carbonic anhydrase</fullName>
        <ecNumber evidence="3">4.2.1.1</ecNumber>
    </recommendedName>
</protein>
<dbReference type="Pfam" id="PF00484">
    <property type="entry name" value="Pro_CA"/>
    <property type="match status" value="1"/>
</dbReference>
<dbReference type="PROSITE" id="PS51318">
    <property type="entry name" value="TAT"/>
    <property type="match status" value="1"/>
</dbReference>
<evidence type="ECO:0000256" key="2">
    <source>
        <dbReference type="ARBA" id="ARBA00006217"/>
    </source>
</evidence>
<evidence type="ECO:0000256" key="3">
    <source>
        <dbReference type="ARBA" id="ARBA00012925"/>
    </source>
</evidence>
<evidence type="ECO:0000256" key="5">
    <source>
        <dbReference type="ARBA" id="ARBA00022833"/>
    </source>
</evidence>
<dbReference type="SUPFAM" id="SSF53056">
    <property type="entry name" value="beta-carbonic anhydrase, cab"/>
    <property type="match status" value="1"/>
</dbReference>
<comment type="caution">
    <text evidence="8">The sequence shown here is derived from an EMBL/GenBank/DDBJ whole genome shotgun (WGS) entry which is preliminary data.</text>
</comment>
<evidence type="ECO:0000313" key="8">
    <source>
        <dbReference type="EMBL" id="MDV5824943.1"/>
    </source>
</evidence>
<evidence type="ECO:0000256" key="4">
    <source>
        <dbReference type="ARBA" id="ARBA00022723"/>
    </source>
</evidence>
<dbReference type="EC" id="4.2.1.1" evidence="3"/>
<dbReference type="EMBL" id="JAPTHD010000007">
    <property type="protein sequence ID" value="MDV5824943.1"/>
    <property type="molecule type" value="Genomic_DNA"/>
</dbReference>
<evidence type="ECO:0000256" key="6">
    <source>
        <dbReference type="ARBA" id="ARBA00023239"/>
    </source>
</evidence>
<keyword evidence="5" id="KW-0862">Zinc</keyword>
<name>A0ABU3ZZJ4_9SPHN</name>
<evidence type="ECO:0000256" key="1">
    <source>
        <dbReference type="ARBA" id="ARBA00001947"/>
    </source>
</evidence>
<keyword evidence="9" id="KW-1185">Reference proteome</keyword>
<comment type="catalytic activity">
    <reaction evidence="7">
        <text>hydrogencarbonate + H(+) = CO2 + H2O</text>
        <dbReference type="Rhea" id="RHEA:10748"/>
        <dbReference type="ChEBI" id="CHEBI:15377"/>
        <dbReference type="ChEBI" id="CHEBI:15378"/>
        <dbReference type="ChEBI" id="CHEBI:16526"/>
        <dbReference type="ChEBI" id="CHEBI:17544"/>
        <dbReference type="EC" id="4.2.1.1"/>
    </reaction>
</comment>
<evidence type="ECO:0000256" key="7">
    <source>
        <dbReference type="ARBA" id="ARBA00048348"/>
    </source>
</evidence>
<sequence>MTYVSKPDDDDPEHGCPSTRRDLLGALAATGIAGAMAVTPDAAAGATLAENAALTPDQALAEIMAGNARFVAGAPVAHMRDLAIIRAKAAEGQWPIVGVLSCADSRVPVEMVFDEPIGRLFVTRVAGNITTPEIIASLEYGVAVLGIKAIVVMGHSSCGAVKAAIDNPEVPGQISALFPALLPAVYMSESRDPMAVTRQNAIIQAATLINASPVIEAKVKAGELKVVPAIYDVATSKVETLPIPAAMREQPAK</sequence>
<dbReference type="Gene3D" id="3.40.1050.10">
    <property type="entry name" value="Carbonic anhydrase"/>
    <property type="match status" value="1"/>
</dbReference>
<reference evidence="9" key="1">
    <citation type="journal article" date="2022" name="J Environ Chem Eng">
        <title>Biodegradation of petroleum oil using a constructed nonpathogenic and heavy metal-tolerant bacterial consortium isolated from marine sponges.</title>
        <authorList>
            <person name="Dechsakulwatana C."/>
            <person name="Rungsihiranrut A."/>
            <person name="Muangchinda C."/>
            <person name="Ningthoujam R."/>
            <person name="Klankeo P."/>
            <person name="Pinyakong O."/>
        </authorList>
    </citation>
    <scope>NUCLEOTIDE SEQUENCE [LARGE SCALE GENOMIC DNA]</scope>
    <source>
        <strain evidence="9">MO2-4</strain>
    </source>
</reference>
<comment type="cofactor">
    <cofactor evidence="1">
        <name>Zn(2+)</name>
        <dbReference type="ChEBI" id="CHEBI:29105"/>
    </cofactor>
</comment>
<dbReference type="CDD" id="cd03378">
    <property type="entry name" value="beta_CA_cladeC"/>
    <property type="match status" value="1"/>
</dbReference>
<dbReference type="Proteomes" id="UP001185984">
    <property type="component" value="Unassembled WGS sequence"/>
</dbReference>
<dbReference type="InterPro" id="IPR006311">
    <property type="entry name" value="TAT_signal"/>
</dbReference>
<dbReference type="RefSeq" id="WP_317517592.1">
    <property type="nucleotide sequence ID" value="NZ_JAPTHD010000007.1"/>
</dbReference>